<keyword evidence="2 4" id="KW-0472">Membrane</keyword>
<dbReference type="RefSeq" id="WP_245842692.1">
    <property type="nucleotide sequence ID" value="NZ_FZOS01000005.1"/>
</dbReference>
<protein>
    <submittedName>
        <fullName evidence="8">OmpA family protein</fullName>
    </submittedName>
</protein>
<dbReference type="Gene3D" id="3.30.1330.60">
    <property type="entry name" value="OmpA-like domain"/>
    <property type="match status" value="1"/>
</dbReference>
<feature type="signal peptide" evidence="6">
    <location>
        <begin position="1"/>
        <end position="19"/>
    </location>
</feature>
<evidence type="ECO:0000259" key="7">
    <source>
        <dbReference type="PROSITE" id="PS51123"/>
    </source>
</evidence>
<dbReference type="InterPro" id="IPR006664">
    <property type="entry name" value="OMP_bac"/>
</dbReference>
<gene>
    <name evidence="8" type="ORF">SAMN06295912_105149</name>
</gene>
<comment type="subcellular location">
    <subcellularLocation>
        <location evidence="1">Cell outer membrane</location>
    </subcellularLocation>
</comment>
<organism evidence="8 9">
    <name type="scientific">Edaphosphingomonas laterariae</name>
    <dbReference type="NCBI Taxonomy" id="861865"/>
    <lineage>
        <taxon>Bacteria</taxon>
        <taxon>Pseudomonadati</taxon>
        <taxon>Pseudomonadota</taxon>
        <taxon>Alphaproteobacteria</taxon>
        <taxon>Sphingomonadales</taxon>
        <taxon>Rhizorhabdaceae</taxon>
        <taxon>Edaphosphingomonas</taxon>
    </lineage>
</organism>
<dbReference type="SUPFAM" id="SSF103088">
    <property type="entry name" value="OmpA-like"/>
    <property type="match status" value="1"/>
</dbReference>
<dbReference type="InterPro" id="IPR006665">
    <property type="entry name" value="OmpA-like"/>
</dbReference>
<dbReference type="AlphaFoldDB" id="A0A239E0U2"/>
<dbReference type="InterPro" id="IPR050330">
    <property type="entry name" value="Bact_OuterMem_StrucFunc"/>
</dbReference>
<sequence>MIRASLARLPIALPFLTLATACATPSVLLLDGENGAKTGAVAVIDESDGSDRAVVSEPNTKASIGDGTVRQRPAEPSDRDRALVADLPTAPTSYTLYFLEDSTDLAPGSEAVLSALLAEVAARPGADVQIIGHTDRLGSGDDNDRLSMARAQEIRAALITRGLDPDATRASGRGERDPLVATEDGISEPRNRRVEVVVR</sequence>
<evidence type="ECO:0000313" key="8">
    <source>
        <dbReference type="EMBL" id="SNS38227.1"/>
    </source>
</evidence>
<keyword evidence="6" id="KW-0732">Signal</keyword>
<reference evidence="9" key="1">
    <citation type="submission" date="2017-06" db="EMBL/GenBank/DDBJ databases">
        <authorList>
            <person name="Varghese N."/>
            <person name="Submissions S."/>
        </authorList>
    </citation>
    <scope>NUCLEOTIDE SEQUENCE [LARGE SCALE GENOMIC DNA]</scope>
    <source>
        <strain evidence="9">LNB2</strain>
    </source>
</reference>
<keyword evidence="9" id="KW-1185">Reference proteome</keyword>
<dbReference type="PANTHER" id="PTHR30329:SF21">
    <property type="entry name" value="LIPOPROTEIN YIAD-RELATED"/>
    <property type="match status" value="1"/>
</dbReference>
<evidence type="ECO:0000256" key="4">
    <source>
        <dbReference type="PROSITE-ProRule" id="PRU00473"/>
    </source>
</evidence>
<evidence type="ECO:0000256" key="3">
    <source>
        <dbReference type="ARBA" id="ARBA00023237"/>
    </source>
</evidence>
<evidence type="ECO:0000256" key="6">
    <source>
        <dbReference type="SAM" id="SignalP"/>
    </source>
</evidence>
<keyword evidence="3" id="KW-0998">Cell outer membrane</keyword>
<dbReference type="Proteomes" id="UP000198281">
    <property type="component" value="Unassembled WGS sequence"/>
</dbReference>
<dbReference type="Pfam" id="PF00691">
    <property type="entry name" value="OmpA"/>
    <property type="match status" value="1"/>
</dbReference>
<feature type="compositionally biased region" description="Basic and acidic residues" evidence="5">
    <location>
        <begin position="165"/>
        <end position="178"/>
    </location>
</feature>
<feature type="region of interest" description="Disordered" evidence="5">
    <location>
        <begin position="58"/>
        <end position="79"/>
    </location>
</feature>
<dbReference type="PROSITE" id="PS51123">
    <property type="entry name" value="OMPA_2"/>
    <property type="match status" value="1"/>
</dbReference>
<proteinExistence type="predicted"/>
<dbReference type="PROSITE" id="PS51257">
    <property type="entry name" value="PROKAR_LIPOPROTEIN"/>
    <property type="match status" value="1"/>
</dbReference>
<dbReference type="PANTHER" id="PTHR30329">
    <property type="entry name" value="STATOR ELEMENT OF FLAGELLAR MOTOR COMPLEX"/>
    <property type="match status" value="1"/>
</dbReference>
<dbReference type="PRINTS" id="PR01021">
    <property type="entry name" value="OMPADOMAIN"/>
</dbReference>
<dbReference type="GO" id="GO:0009279">
    <property type="term" value="C:cell outer membrane"/>
    <property type="evidence" value="ECO:0007669"/>
    <property type="project" value="UniProtKB-SubCell"/>
</dbReference>
<accession>A0A239E0U2</accession>
<evidence type="ECO:0000256" key="2">
    <source>
        <dbReference type="ARBA" id="ARBA00023136"/>
    </source>
</evidence>
<feature type="region of interest" description="Disordered" evidence="5">
    <location>
        <begin position="165"/>
        <end position="187"/>
    </location>
</feature>
<evidence type="ECO:0000256" key="5">
    <source>
        <dbReference type="SAM" id="MobiDB-lite"/>
    </source>
</evidence>
<evidence type="ECO:0000313" key="9">
    <source>
        <dbReference type="Proteomes" id="UP000198281"/>
    </source>
</evidence>
<feature type="domain" description="OmpA-like" evidence="7">
    <location>
        <begin position="85"/>
        <end position="199"/>
    </location>
</feature>
<feature type="chain" id="PRO_5013303214" evidence="6">
    <location>
        <begin position="20"/>
        <end position="199"/>
    </location>
</feature>
<evidence type="ECO:0000256" key="1">
    <source>
        <dbReference type="ARBA" id="ARBA00004442"/>
    </source>
</evidence>
<dbReference type="CDD" id="cd07185">
    <property type="entry name" value="OmpA_C-like"/>
    <property type="match status" value="1"/>
</dbReference>
<dbReference type="EMBL" id="FZOS01000005">
    <property type="protein sequence ID" value="SNS38227.1"/>
    <property type="molecule type" value="Genomic_DNA"/>
</dbReference>
<name>A0A239E0U2_9SPHN</name>
<dbReference type="InterPro" id="IPR036737">
    <property type="entry name" value="OmpA-like_sf"/>
</dbReference>